<organism evidence="3 4">
    <name type="scientific">Arthrobacter halodurans</name>
    <dbReference type="NCBI Taxonomy" id="516699"/>
    <lineage>
        <taxon>Bacteria</taxon>
        <taxon>Bacillati</taxon>
        <taxon>Actinomycetota</taxon>
        <taxon>Actinomycetes</taxon>
        <taxon>Micrococcales</taxon>
        <taxon>Micrococcaceae</taxon>
        <taxon>Arthrobacter</taxon>
    </lineage>
</organism>
<dbReference type="PANTHER" id="PTHR34039">
    <property type="entry name" value="UPF0102 PROTEIN YRAN"/>
    <property type="match status" value="1"/>
</dbReference>
<dbReference type="RefSeq" id="WP_373970255.1">
    <property type="nucleotide sequence ID" value="NZ_JBHDLJ010000001.1"/>
</dbReference>
<dbReference type="CDD" id="cd20736">
    <property type="entry name" value="PoNe_Nuclease"/>
    <property type="match status" value="1"/>
</dbReference>
<gene>
    <name evidence="3" type="ORF">ACETWP_00650</name>
</gene>
<dbReference type="EMBL" id="JBHDLJ010000001">
    <property type="protein sequence ID" value="MFB0833086.1"/>
    <property type="molecule type" value="Genomic_DNA"/>
</dbReference>
<dbReference type="Proteomes" id="UP001575652">
    <property type="component" value="Unassembled WGS sequence"/>
</dbReference>
<dbReference type="Pfam" id="PF02021">
    <property type="entry name" value="UPF0102"/>
    <property type="match status" value="1"/>
</dbReference>
<evidence type="ECO:0000313" key="3">
    <source>
        <dbReference type="EMBL" id="MFB0833086.1"/>
    </source>
</evidence>
<accession>A0ABV4UHZ5</accession>
<dbReference type="SUPFAM" id="SSF52980">
    <property type="entry name" value="Restriction endonuclease-like"/>
    <property type="match status" value="1"/>
</dbReference>
<comment type="caution">
    <text evidence="3">The sequence shown here is derived from an EMBL/GenBank/DDBJ whole genome shotgun (WGS) entry which is preliminary data.</text>
</comment>
<dbReference type="InterPro" id="IPR003509">
    <property type="entry name" value="UPF0102_YraN-like"/>
</dbReference>
<name>A0ABV4UHZ5_9MICC</name>
<dbReference type="PANTHER" id="PTHR34039:SF1">
    <property type="entry name" value="UPF0102 PROTEIN YRAN"/>
    <property type="match status" value="1"/>
</dbReference>
<evidence type="ECO:0000256" key="1">
    <source>
        <dbReference type="ARBA" id="ARBA00006738"/>
    </source>
</evidence>
<dbReference type="InterPro" id="IPR011856">
    <property type="entry name" value="tRNA_endonuc-like_dom_sf"/>
</dbReference>
<proteinExistence type="inferred from homology"/>
<dbReference type="HAMAP" id="MF_00048">
    <property type="entry name" value="UPF0102"/>
    <property type="match status" value="1"/>
</dbReference>
<dbReference type="Gene3D" id="3.40.1350.10">
    <property type="match status" value="1"/>
</dbReference>
<reference evidence="3 4" key="1">
    <citation type="submission" date="2024-09" db="EMBL/GenBank/DDBJ databases">
        <authorList>
            <person name="Salinas-Garcia M.A."/>
            <person name="Prieme A."/>
        </authorList>
    </citation>
    <scope>NUCLEOTIDE SEQUENCE [LARGE SCALE GENOMIC DNA]</scope>
    <source>
        <strain evidence="3 4">DSM 21081</strain>
    </source>
</reference>
<protein>
    <recommendedName>
        <fullName evidence="2">UPF0102 protein ACETWP_00650</fullName>
    </recommendedName>
</protein>
<sequence>MGHNQALGRRGEDLAADYLRGLGMAVLERNWRCADGELDIVAEDAGSVVGIEVKTRSGLGFGHPAEAVGPAKLRRLFRLTRAWCSEHGRRWSTARVDVVAVLVAPDGSAGIEHYREVGP</sequence>
<dbReference type="InterPro" id="IPR011335">
    <property type="entry name" value="Restrct_endonuc-II-like"/>
</dbReference>
<evidence type="ECO:0000313" key="4">
    <source>
        <dbReference type="Proteomes" id="UP001575652"/>
    </source>
</evidence>
<keyword evidence="4" id="KW-1185">Reference proteome</keyword>
<dbReference type="NCBIfam" id="NF009154">
    <property type="entry name" value="PRK12497.3-3"/>
    <property type="match status" value="1"/>
</dbReference>
<comment type="similarity">
    <text evidence="1 2">Belongs to the UPF0102 family.</text>
</comment>
<evidence type="ECO:0000256" key="2">
    <source>
        <dbReference type="HAMAP-Rule" id="MF_00048"/>
    </source>
</evidence>